<dbReference type="CDD" id="cd01650">
    <property type="entry name" value="RT_nLTR_like"/>
    <property type="match status" value="1"/>
</dbReference>
<feature type="domain" description="Reverse transcriptase" evidence="2">
    <location>
        <begin position="801"/>
        <end position="924"/>
    </location>
</feature>
<dbReference type="InterPro" id="IPR000477">
    <property type="entry name" value="RT_dom"/>
</dbReference>
<organism evidence="4 5">
    <name type="scientific">Tanacetum coccineum</name>
    <dbReference type="NCBI Taxonomy" id="301880"/>
    <lineage>
        <taxon>Eukaryota</taxon>
        <taxon>Viridiplantae</taxon>
        <taxon>Streptophyta</taxon>
        <taxon>Embryophyta</taxon>
        <taxon>Tracheophyta</taxon>
        <taxon>Spermatophyta</taxon>
        <taxon>Magnoliopsida</taxon>
        <taxon>eudicotyledons</taxon>
        <taxon>Gunneridae</taxon>
        <taxon>Pentapetalae</taxon>
        <taxon>asterids</taxon>
        <taxon>campanulids</taxon>
        <taxon>Asterales</taxon>
        <taxon>Asteraceae</taxon>
        <taxon>Asteroideae</taxon>
        <taxon>Anthemideae</taxon>
        <taxon>Anthemidinae</taxon>
        <taxon>Tanacetum</taxon>
    </lineage>
</organism>
<dbReference type="PANTHER" id="PTHR33116">
    <property type="entry name" value="REVERSE TRANSCRIPTASE ZINC-BINDING DOMAIN-CONTAINING PROTEIN-RELATED-RELATED"/>
    <property type="match status" value="1"/>
</dbReference>
<reference evidence="4" key="2">
    <citation type="submission" date="2022-01" db="EMBL/GenBank/DDBJ databases">
        <authorList>
            <person name="Yamashiro T."/>
            <person name="Shiraishi A."/>
            <person name="Satake H."/>
            <person name="Nakayama K."/>
        </authorList>
    </citation>
    <scope>NUCLEOTIDE SEQUENCE</scope>
</reference>
<dbReference type="Pfam" id="PF00078">
    <property type="entry name" value="RVT_1"/>
    <property type="match status" value="1"/>
</dbReference>
<dbReference type="Pfam" id="PF13966">
    <property type="entry name" value="zf-RVT"/>
    <property type="match status" value="1"/>
</dbReference>
<feature type="compositionally biased region" description="Polar residues" evidence="1">
    <location>
        <begin position="311"/>
        <end position="330"/>
    </location>
</feature>
<dbReference type="SUPFAM" id="SSF56672">
    <property type="entry name" value="DNA/RNA polymerases"/>
    <property type="match status" value="1"/>
</dbReference>
<evidence type="ECO:0000259" key="2">
    <source>
        <dbReference type="Pfam" id="PF00078"/>
    </source>
</evidence>
<dbReference type="InterPro" id="IPR026960">
    <property type="entry name" value="RVT-Znf"/>
</dbReference>
<evidence type="ECO:0000313" key="5">
    <source>
        <dbReference type="Proteomes" id="UP001151760"/>
    </source>
</evidence>
<dbReference type="Proteomes" id="UP001151760">
    <property type="component" value="Unassembled WGS sequence"/>
</dbReference>
<sequence>METEDPAIITKSLVTDFDNFITELSSDEPYSDALNAQHQSPKVAPSFANIVQSKSNKRVVKISELRNSEKVDGAAIAIPIEAVGEFETKEGMESVMEHGPWLIRLVPLILNVWTQNTNLKKEEIKHAPIWVKLHHVSIVAYSKVSLSLITTQIGRPIMLDSYTSNMCLSSWGRNTYARAMIEVAAEEELKESIVIAIPRGNGQGHSLATVDIEYEWTPPRCSTCKIFDHVDEKCPKIIKVNDSKQVVDDGFTMVQKKKARARQPNKQIAGIRFTKPSLNLQYRQIEKGVPSKTNDVQPTAGVEKTKVPKPNQFTSNVPKPSVTLQNSFSSLDPDGEEAEQPQVTKNDADLMVNVSDSEVDEEIVLDDRNGKNVTGLNFSPKQSEVRYIISKNNLSVCAVLESHASSDNLARLSLFLEDTTSGMSSMDISMREFKECVTEIEVTDVQRTGLQFTWNQKPKGKDGLLKKIDRIMANLGFTDEFVGSHTVFKPYRIFDHAPLVLNIPVLTRSKPKPFKFYNLVTRNEKFRDTVMNGWSEQVSGFSIFKVVQKLRHLKKPLRKLLFDKGNLHENVNQLYNKLDTVQARLDDDPFNVDIRDEEASTVAAFNEARSRIDVITSSNGTLFHNEQVANVFVSHYEQFLGQPEDTSSFSTSLLFNKRLNDDDASYMICTITRQEIKNAMFSMCNEKALGPDGYMAAFFKEAWDIVEDDIVEAVREFFTNGKILKELNHTIIALIPKIIANRIKESLKILVSPNQSAFVPGRSILDNILLTQELMHNYHLDCGPSRCAFKVDIQKAYDAGNRGLRQGDPLSPYLFTLVMEILTLMIKRRVRDTDLFAYHRYCSKLELVNLCFADDLFLFAHGDIDSVKVIKEALEEFKNASGLIPSLPKSTAYFCNVLNHVKLSILHILPFEEGRLPVKYLGVPLVSSRLMFRDCKELIEKVKSRVRDWKNKSLSAAGRLQLAQSIIRGFLWCQGNMKKGRAKVAWEVVCLPKDEGGLGLRQLDHFNKALMDVPIRGNMSWGWRKILQIRPLIREFIRYKIGDGSSISLWFDNWCDNSPLATVIMPRDVFWAGLVLSLKIRDVVQNNVWNWPPYLVSKFPIITSIDQPNLQDILDRLEWQDGQGNVSTFSVNSVWLAIRPRDIKVDWFDVVWFPNRIPRHAFNLWLIMKERLKTQDRVCSWDVSSSLSTLCPLLWNHMKCLADLDGMRPELDHIMSINNPFAKRRSSKSVIAKLVLAACVYFIWQERNTRIFKSQRRSVLQVIEGIIVYVRLKRVSRRFKRSRDGESFSRIWRLQEHSSCL</sequence>
<reference evidence="4" key="1">
    <citation type="journal article" date="2022" name="Int. J. Mol. Sci.">
        <title>Draft Genome of Tanacetum Coccineum: Genomic Comparison of Closely Related Tanacetum-Family Plants.</title>
        <authorList>
            <person name="Yamashiro T."/>
            <person name="Shiraishi A."/>
            <person name="Nakayama K."/>
            <person name="Satake H."/>
        </authorList>
    </citation>
    <scope>NUCLEOTIDE SEQUENCE</scope>
</reference>
<comment type="caution">
    <text evidence="4">The sequence shown here is derived from an EMBL/GenBank/DDBJ whole genome shotgun (WGS) entry which is preliminary data.</text>
</comment>
<feature type="region of interest" description="Disordered" evidence="1">
    <location>
        <begin position="289"/>
        <end position="343"/>
    </location>
</feature>
<dbReference type="PANTHER" id="PTHR33116:SF76">
    <property type="entry name" value="DUF4283 DOMAIN-CONTAINING PROTEIN"/>
    <property type="match status" value="1"/>
</dbReference>
<protein>
    <recommendedName>
        <fullName evidence="6">Reverse transcriptase domain-containing protein</fullName>
    </recommendedName>
</protein>
<evidence type="ECO:0000313" key="4">
    <source>
        <dbReference type="EMBL" id="GJS94150.1"/>
    </source>
</evidence>
<proteinExistence type="predicted"/>
<dbReference type="EMBL" id="BQNB010011709">
    <property type="protein sequence ID" value="GJS94150.1"/>
    <property type="molecule type" value="Genomic_DNA"/>
</dbReference>
<gene>
    <name evidence="4" type="ORF">Tco_0801118</name>
</gene>
<evidence type="ECO:0000259" key="3">
    <source>
        <dbReference type="Pfam" id="PF13966"/>
    </source>
</evidence>
<dbReference type="InterPro" id="IPR043502">
    <property type="entry name" value="DNA/RNA_pol_sf"/>
</dbReference>
<name>A0ABQ4ZYY8_9ASTR</name>
<evidence type="ECO:0000256" key="1">
    <source>
        <dbReference type="SAM" id="MobiDB-lite"/>
    </source>
</evidence>
<accession>A0ABQ4ZYY8</accession>
<keyword evidence="5" id="KW-1185">Reference proteome</keyword>
<evidence type="ECO:0008006" key="6">
    <source>
        <dbReference type="Google" id="ProtNLM"/>
    </source>
</evidence>
<feature type="domain" description="Reverse transcriptase zinc-binding" evidence="3">
    <location>
        <begin position="1129"/>
        <end position="1191"/>
    </location>
</feature>